<name>A0ABX0QB64_9BACT</name>
<dbReference type="EMBL" id="WAEL01000001">
    <property type="protein sequence ID" value="NID09545.1"/>
    <property type="molecule type" value="Genomic_DNA"/>
</dbReference>
<dbReference type="RefSeq" id="WP_166691133.1">
    <property type="nucleotide sequence ID" value="NZ_WAEL01000001.1"/>
</dbReference>
<evidence type="ECO:0000313" key="1">
    <source>
        <dbReference type="EMBL" id="NID09545.1"/>
    </source>
</evidence>
<keyword evidence="2" id="KW-1185">Reference proteome</keyword>
<dbReference type="Proteomes" id="UP000606008">
    <property type="component" value="Unassembled WGS sequence"/>
</dbReference>
<reference evidence="2" key="2">
    <citation type="submission" date="2023-07" db="EMBL/GenBank/DDBJ databases">
        <authorList>
            <person name="Jung D.-H."/>
        </authorList>
    </citation>
    <scope>NUCLEOTIDE SEQUENCE [LARGE SCALE GENOMIC DNA]</scope>
    <source>
        <strain evidence="2">JA-25</strain>
    </source>
</reference>
<gene>
    <name evidence="1" type="ORF">F7231_05140</name>
</gene>
<sequence length="121" mass="14165">MRKFISVIAVLVGFLSTVQMCRSKENVSSAMINSSCFTEESLKNITWQNHKLDFFQQHYEESIEITVRYYDNDYFLVVENKNSSSFEDILTIFDCSGNLIDIGGVDDHIRFHDHSKKVEYY</sequence>
<accession>A0ABX0QB64</accession>
<protein>
    <submittedName>
        <fullName evidence="1">Uncharacterized protein</fullName>
    </submittedName>
</protein>
<organism evidence="1 2">
    <name type="scientific">Fibrivirga algicola</name>
    <dbReference type="NCBI Taxonomy" id="2950420"/>
    <lineage>
        <taxon>Bacteria</taxon>
        <taxon>Pseudomonadati</taxon>
        <taxon>Bacteroidota</taxon>
        <taxon>Cytophagia</taxon>
        <taxon>Cytophagales</taxon>
        <taxon>Spirosomataceae</taxon>
        <taxon>Fibrivirga</taxon>
    </lineage>
</organism>
<reference evidence="2" key="1">
    <citation type="submission" date="2019-09" db="EMBL/GenBank/DDBJ databases">
        <authorList>
            <person name="Jung D.-H."/>
        </authorList>
    </citation>
    <scope>NUCLEOTIDE SEQUENCE [LARGE SCALE GENOMIC DNA]</scope>
    <source>
        <strain evidence="2">JA-25</strain>
    </source>
</reference>
<proteinExistence type="predicted"/>
<evidence type="ECO:0000313" key="2">
    <source>
        <dbReference type="Proteomes" id="UP000606008"/>
    </source>
</evidence>
<comment type="caution">
    <text evidence="1">The sequence shown here is derived from an EMBL/GenBank/DDBJ whole genome shotgun (WGS) entry which is preliminary data.</text>
</comment>